<dbReference type="Pfam" id="PF11992">
    <property type="entry name" value="TgpA_N"/>
    <property type="match status" value="1"/>
</dbReference>
<reference evidence="3 4" key="1">
    <citation type="submission" date="2024-09" db="EMBL/GenBank/DDBJ databases">
        <authorList>
            <person name="Sun Q."/>
            <person name="Mori K."/>
        </authorList>
    </citation>
    <scope>NUCLEOTIDE SEQUENCE [LARGE SCALE GENOMIC DNA]</scope>
    <source>
        <strain evidence="3 4">CCM 8677</strain>
    </source>
</reference>
<evidence type="ECO:0000313" key="4">
    <source>
        <dbReference type="Proteomes" id="UP001589844"/>
    </source>
</evidence>
<dbReference type="RefSeq" id="WP_390210756.1">
    <property type="nucleotide sequence ID" value="NZ_JBHLXJ010000005.1"/>
</dbReference>
<dbReference type="SUPFAM" id="SSF54001">
    <property type="entry name" value="Cysteine proteinases"/>
    <property type="match status" value="1"/>
</dbReference>
<dbReference type="InterPro" id="IPR052901">
    <property type="entry name" value="Bact_TGase-like"/>
</dbReference>
<dbReference type="PANTHER" id="PTHR42736:SF1">
    <property type="entry name" value="PROTEIN-GLUTAMINE GAMMA-GLUTAMYLTRANSFERASE"/>
    <property type="match status" value="1"/>
</dbReference>
<keyword evidence="1" id="KW-0812">Transmembrane</keyword>
<keyword evidence="4" id="KW-1185">Reference proteome</keyword>
<protein>
    <submittedName>
        <fullName evidence="3">TransglutaminaseTgpA domain-containing protein</fullName>
    </submittedName>
</protein>
<feature type="transmembrane region" description="Helical" evidence="1">
    <location>
        <begin position="147"/>
        <end position="167"/>
    </location>
</feature>
<feature type="transmembrane region" description="Helical" evidence="1">
    <location>
        <begin position="123"/>
        <end position="141"/>
    </location>
</feature>
<feature type="transmembrane region" description="Helical" evidence="1">
    <location>
        <begin position="570"/>
        <end position="590"/>
    </location>
</feature>
<dbReference type="InterPro" id="IPR021878">
    <property type="entry name" value="TgpA_N"/>
</dbReference>
<accession>A0ABV6IBX0</accession>
<dbReference type="InterPro" id="IPR002931">
    <property type="entry name" value="Transglutaminase-like"/>
</dbReference>
<feature type="domain" description="Transglutaminase-like" evidence="2">
    <location>
        <begin position="421"/>
        <end position="492"/>
    </location>
</feature>
<keyword evidence="1" id="KW-1133">Transmembrane helix</keyword>
<evidence type="ECO:0000313" key="3">
    <source>
        <dbReference type="EMBL" id="MFC0349288.1"/>
    </source>
</evidence>
<feature type="transmembrane region" description="Helical" evidence="1">
    <location>
        <begin position="76"/>
        <end position="93"/>
    </location>
</feature>
<keyword evidence="1" id="KW-0472">Membrane</keyword>
<name>A0ABV6IBX0_9BURK</name>
<evidence type="ECO:0000256" key="1">
    <source>
        <dbReference type="SAM" id="Phobius"/>
    </source>
</evidence>
<dbReference type="SMART" id="SM00460">
    <property type="entry name" value="TGc"/>
    <property type="match status" value="1"/>
</dbReference>
<gene>
    <name evidence="3" type="ORF">ACFFJH_05685</name>
</gene>
<dbReference type="EMBL" id="JBHLXJ010000005">
    <property type="protein sequence ID" value="MFC0349288.1"/>
    <property type="molecule type" value="Genomic_DNA"/>
</dbReference>
<evidence type="ECO:0000259" key="2">
    <source>
        <dbReference type="SMART" id="SM00460"/>
    </source>
</evidence>
<dbReference type="Proteomes" id="UP001589844">
    <property type="component" value="Unassembled WGS sequence"/>
</dbReference>
<dbReference type="PANTHER" id="PTHR42736">
    <property type="entry name" value="PROTEIN-GLUTAMINE GAMMA-GLUTAMYLTRANSFERASE"/>
    <property type="match status" value="1"/>
</dbReference>
<organism evidence="3 4">
    <name type="scientific">Undibacterium danionis</name>
    <dbReference type="NCBI Taxonomy" id="1812100"/>
    <lineage>
        <taxon>Bacteria</taxon>
        <taxon>Pseudomonadati</taxon>
        <taxon>Pseudomonadota</taxon>
        <taxon>Betaproteobacteria</taxon>
        <taxon>Burkholderiales</taxon>
        <taxon>Oxalobacteraceae</taxon>
        <taxon>Undibacterium</taxon>
    </lineage>
</organism>
<proteinExistence type="predicted"/>
<feature type="transmembrane region" description="Helical" evidence="1">
    <location>
        <begin position="179"/>
        <end position="198"/>
    </location>
</feature>
<dbReference type="Pfam" id="PF01841">
    <property type="entry name" value="Transglut_core"/>
    <property type="match status" value="1"/>
</dbReference>
<sequence>MMSDYIQHGGKNNRFTSLWRRLSREKIDTLLLVFACLMVVTNHLESIAYWISTSAISLMMWRAWLTLNGRELPPRWLLLPIASLLMAAIFWKFRSFFGMETGVAMLILLLACKMLEMHAKRDLFVVVFLGFFILLTSFFNSQSLGSAFQVLFSAFCLLLAQLSFQFSEKIPSVWARCKIILNMLLLAAPLTLICFFLFPRIQGPLWGLPSDANIARSGLSDSMSPGNISKLAMSEELVFRVKFLDETPSKSAMYWRAIILSQYDGRSWTPAAQTNSQRAIKLAVSGKPLTQEITLEPGNNYYLFGLDNVHVPPEIDGTSAYLNALGEIRSVAPINKRIRYQVSSYTDYRLDADSDGQQIQSNLYLPRSSNPETRRFAQQLQQTYPDQKSRIDAVLRHFRQEKFFYTLEPPALGRHSIDEFLFSTRAGFCEHYSSAFVFMMRAMGIPARVVTGYQGGQRNTQDGYYEIRQSDAHAWAEVWIEHNGWMRVDPTAAVAPDRILKNLNATQKNTGIAGMVSEFITQNSWANEMRMRWSAVNNAWNQWILNYNQTKQESLWESLGFSTINWERTLIAIFGVGLLVLTVFAIPLLWHRTKLSTYDKLYFSFCKKMRRYGLTPAVHEAPASFALRLRGLGDLSGSPTQITSSQSHIIDQFIAIYLQIKYGKPTTNREEKIQQLKSLLKQLK</sequence>
<dbReference type="Gene3D" id="3.10.620.30">
    <property type="match status" value="1"/>
</dbReference>
<dbReference type="InterPro" id="IPR038765">
    <property type="entry name" value="Papain-like_cys_pep_sf"/>
</dbReference>
<feature type="transmembrane region" description="Helical" evidence="1">
    <location>
        <begin position="21"/>
        <end position="41"/>
    </location>
</feature>
<comment type="caution">
    <text evidence="3">The sequence shown here is derived from an EMBL/GenBank/DDBJ whole genome shotgun (WGS) entry which is preliminary data.</text>
</comment>